<sequence length="277" mass="30154">MVLFHHDNQPDEAQRTLALGDGRALRSRVLRGDGPGPVQKARPLVALHGISRDARALWQAFSPPAAAEGRALLVPRFTERDWPQFQQIGRVRPDHVLLDLLQQAGLAKEQVDLFGLSGGAQLAHRFAMLYPHRVGTLHLAAPGWYTLPDTSVPWPLGLKQGPAQGTPNGTGRRLRGFDAAALSRLQLRHYLALKVRLWVGAMDTGRDASLRQTDPLDALQGKTRLERAAAYAEAFCRAACAHGITPDIDLTVLPGCGHDFTDCARIGGLATRVLHHG</sequence>
<dbReference type="OrthoDB" id="332706at2"/>
<protein>
    <recommendedName>
        <fullName evidence="3">Pimeloyl-ACP methyl ester carboxylesterase</fullName>
    </recommendedName>
</protein>
<evidence type="ECO:0000313" key="2">
    <source>
        <dbReference type="Proteomes" id="UP000238338"/>
    </source>
</evidence>
<dbReference type="EMBL" id="PVEP01000009">
    <property type="protein sequence ID" value="PQV55440.1"/>
    <property type="molecule type" value="Genomic_DNA"/>
</dbReference>
<dbReference type="Proteomes" id="UP000238338">
    <property type="component" value="Unassembled WGS sequence"/>
</dbReference>
<keyword evidence="2" id="KW-1185">Reference proteome</keyword>
<dbReference type="AlphaFoldDB" id="A0A2S8S3Q9"/>
<organism evidence="1 2">
    <name type="scientific">Albidovulum denitrificans</name>
    <dbReference type="NCBI Taxonomy" id="404881"/>
    <lineage>
        <taxon>Bacteria</taxon>
        <taxon>Pseudomonadati</taxon>
        <taxon>Pseudomonadota</taxon>
        <taxon>Alphaproteobacteria</taxon>
        <taxon>Rhodobacterales</taxon>
        <taxon>Paracoccaceae</taxon>
        <taxon>Albidovulum</taxon>
    </lineage>
</organism>
<evidence type="ECO:0000313" key="1">
    <source>
        <dbReference type="EMBL" id="PQV55440.1"/>
    </source>
</evidence>
<reference evidence="1 2" key="1">
    <citation type="submission" date="2018-02" db="EMBL/GenBank/DDBJ databases">
        <title>Genomic Encyclopedia of Archaeal and Bacterial Type Strains, Phase II (KMG-II): from individual species to whole genera.</title>
        <authorList>
            <person name="Goeker M."/>
        </authorList>
    </citation>
    <scope>NUCLEOTIDE SEQUENCE [LARGE SCALE GENOMIC DNA]</scope>
    <source>
        <strain evidence="1 2">DSM 18921</strain>
    </source>
</reference>
<comment type="caution">
    <text evidence="1">The sequence shown here is derived from an EMBL/GenBank/DDBJ whole genome shotgun (WGS) entry which is preliminary data.</text>
</comment>
<accession>A0A2S8S3Q9</accession>
<proteinExistence type="predicted"/>
<dbReference type="InterPro" id="IPR029058">
    <property type="entry name" value="AB_hydrolase_fold"/>
</dbReference>
<name>A0A2S8S3Q9_9RHOB</name>
<evidence type="ECO:0008006" key="3">
    <source>
        <dbReference type="Google" id="ProtNLM"/>
    </source>
</evidence>
<dbReference type="Gene3D" id="3.40.50.1820">
    <property type="entry name" value="alpha/beta hydrolase"/>
    <property type="match status" value="1"/>
</dbReference>
<dbReference type="SUPFAM" id="SSF53474">
    <property type="entry name" value="alpha/beta-Hydrolases"/>
    <property type="match status" value="1"/>
</dbReference>
<gene>
    <name evidence="1" type="ORF">LX70_03401</name>
</gene>